<dbReference type="Pfam" id="PF20518">
    <property type="entry name" value="Apc1_MidN"/>
    <property type="match status" value="2"/>
</dbReference>
<evidence type="ECO:0000313" key="7">
    <source>
        <dbReference type="Proteomes" id="UP000789570"/>
    </source>
</evidence>
<keyword evidence="1" id="KW-0132">Cell division</keyword>
<sequence>TDKTISSLKPLNSNVCDLKDRVRHRVNFAFQNHALLRVDLNFVPRSNLVRKCLEILSYALPVELYYNFKARYLCYQYTKDNDVKSASRRNEWENFVISLLSFFPFSVKSNEGIKAEEIEGWDFLLSSSHHTKFNFNSHLQCIRPIPEQLPTIDDDSIIKMCEKSRGTFFAKNQSDQRFLNFLPAILLSFHLVYQDLKLHTLTQKYVDDILPLLIQLSTFLDWKIYVEYYRINYGLDKKLSIKEDVLMSTTLNSDHPFFSPPDITQWILKCFRSNVDQIKPFPNPMDISRIFSIPIRENILVQNLDCCKRMRQICSIYTKLVREGENATIFEMVKFGFTSKDIESLPFGIVVPLCEAIRKCRENPPEDWPEDAYVLI</sequence>
<dbReference type="GO" id="GO:0007091">
    <property type="term" value="P:metaphase/anaphase transition of mitotic cell cycle"/>
    <property type="evidence" value="ECO:0007669"/>
    <property type="project" value="TreeGrafter"/>
</dbReference>
<feature type="domain" description="Anaphase-promoting complex subunit 1 middle" evidence="5">
    <location>
        <begin position="119"/>
        <end position="288"/>
    </location>
</feature>
<dbReference type="GO" id="GO:0031145">
    <property type="term" value="P:anaphase-promoting complex-dependent catabolic process"/>
    <property type="evidence" value="ECO:0007669"/>
    <property type="project" value="TreeGrafter"/>
</dbReference>
<keyword evidence="2" id="KW-0498">Mitosis</keyword>
<proteinExistence type="predicted"/>
<dbReference type="GO" id="GO:0051301">
    <property type="term" value="P:cell division"/>
    <property type="evidence" value="ECO:0007669"/>
    <property type="project" value="UniProtKB-KW"/>
</dbReference>
<evidence type="ECO:0000256" key="2">
    <source>
        <dbReference type="ARBA" id="ARBA00022776"/>
    </source>
</evidence>
<comment type="caution">
    <text evidence="6">The sequence shown here is derived from an EMBL/GenBank/DDBJ whole genome shotgun (WGS) entry which is preliminary data.</text>
</comment>
<dbReference type="EMBL" id="CAJVPQ010021117">
    <property type="protein sequence ID" value="CAG8757610.1"/>
    <property type="molecule type" value="Genomic_DNA"/>
</dbReference>
<keyword evidence="3" id="KW-0131">Cell cycle</keyword>
<evidence type="ECO:0000256" key="1">
    <source>
        <dbReference type="ARBA" id="ARBA00022618"/>
    </source>
</evidence>
<dbReference type="GO" id="GO:0005680">
    <property type="term" value="C:anaphase-promoting complex"/>
    <property type="evidence" value="ECO:0007669"/>
    <property type="project" value="InterPro"/>
</dbReference>
<organism evidence="6 7">
    <name type="scientific">Funneliformis caledonium</name>
    <dbReference type="NCBI Taxonomy" id="1117310"/>
    <lineage>
        <taxon>Eukaryota</taxon>
        <taxon>Fungi</taxon>
        <taxon>Fungi incertae sedis</taxon>
        <taxon>Mucoromycota</taxon>
        <taxon>Glomeromycotina</taxon>
        <taxon>Glomeromycetes</taxon>
        <taxon>Glomerales</taxon>
        <taxon>Glomeraceae</taxon>
        <taxon>Funneliformis</taxon>
    </lineage>
</organism>
<dbReference type="PANTHER" id="PTHR12827:SF3">
    <property type="entry name" value="ANAPHASE-PROMOTING COMPLEX SUBUNIT 1"/>
    <property type="match status" value="1"/>
</dbReference>
<dbReference type="AlphaFoldDB" id="A0A9N9J1G0"/>
<dbReference type="InterPro" id="IPR046794">
    <property type="entry name" value="Apc1_MidN"/>
</dbReference>
<dbReference type="PANTHER" id="PTHR12827">
    <property type="entry name" value="MEIOTIC CHECKPOINT REGULATOR TSG24 FAMILY MEMBER"/>
    <property type="match status" value="1"/>
</dbReference>
<dbReference type="GO" id="GO:0060090">
    <property type="term" value="F:molecular adaptor activity"/>
    <property type="evidence" value="ECO:0007669"/>
    <property type="project" value="TreeGrafter"/>
</dbReference>
<dbReference type="Proteomes" id="UP000789570">
    <property type="component" value="Unassembled WGS sequence"/>
</dbReference>
<evidence type="ECO:0000313" key="6">
    <source>
        <dbReference type="EMBL" id="CAG8757610.1"/>
    </source>
</evidence>
<dbReference type="OrthoDB" id="2377428at2759"/>
<dbReference type="InterPro" id="IPR049255">
    <property type="entry name" value="Apc1_N"/>
</dbReference>
<dbReference type="Pfam" id="PF12859">
    <property type="entry name" value="ANAPC1"/>
    <property type="match status" value="1"/>
</dbReference>
<feature type="non-terminal residue" evidence="6">
    <location>
        <position position="376"/>
    </location>
</feature>
<evidence type="ECO:0000259" key="4">
    <source>
        <dbReference type="Pfam" id="PF12859"/>
    </source>
</evidence>
<dbReference type="GO" id="GO:0070979">
    <property type="term" value="P:protein K11-linked ubiquitination"/>
    <property type="evidence" value="ECO:0007669"/>
    <property type="project" value="TreeGrafter"/>
</dbReference>
<reference evidence="6" key="1">
    <citation type="submission" date="2021-06" db="EMBL/GenBank/DDBJ databases">
        <authorList>
            <person name="Kallberg Y."/>
            <person name="Tangrot J."/>
            <person name="Rosling A."/>
        </authorList>
    </citation>
    <scope>NUCLEOTIDE SEQUENCE</scope>
    <source>
        <strain evidence="6">UK204</strain>
    </source>
</reference>
<name>A0A9N9J1G0_9GLOM</name>
<evidence type="ECO:0000259" key="5">
    <source>
        <dbReference type="Pfam" id="PF20518"/>
    </source>
</evidence>
<dbReference type="InterPro" id="IPR024990">
    <property type="entry name" value="Apc1"/>
</dbReference>
<evidence type="ECO:0000256" key="3">
    <source>
        <dbReference type="ARBA" id="ARBA00023306"/>
    </source>
</evidence>
<accession>A0A9N9J1G0</accession>
<keyword evidence="7" id="KW-1185">Reference proteome</keyword>
<gene>
    <name evidence="6" type="ORF">FCALED_LOCUS16718</name>
</gene>
<feature type="domain" description="Anaphase-promoting complex subunit 1 middle" evidence="5">
    <location>
        <begin position="328"/>
        <end position="376"/>
    </location>
</feature>
<feature type="domain" description="Anaphase-promoting complex subunit 1 N-terminal" evidence="4">
    <location>
        <begin position="20"/>
        <end position="99"/>
    </location>
</feature>
<feature type="non-terminal residue" evidence="6">
    <location>
        <position position="1"/>
    </location>
</feature>
<protein>
    <submittedName>
        <fullName evidence="6">2314_t:CDS:1</fullName>
    </submittedName>
</protein>